<feature type="compositionally biased region" description="Basic and acidic residues" evidence="1">
    <location>
        <begin position="37"/>
        <end position="53"/>
    </location>
</feature>
<name>A0AAW0WRY2_CHEQU</name>
<feature type="compositionally biased region" description="Low complexity" evidence="1">
    <location>
        <begin position="139"/>
        <end position="158"/>
    </location>
</feature>
<accession>A0AAW0WRY2</accession>
<dbReference type="EMBL" id="JARKIK010000049">
    <property type="protein sequence ID" value="KAK8734983.1"/>
    <property type="molecule type" value="Genomic_DNA"/>
</dbReference>
<feature type="compositionally biased region" description="Low complexity" evidence="1">
    <location>
        <begin position="379"/>
        <end position="390"/>
    </location>
</feature>
<feature type="region of interest" description="Disordered" evidence="1">
    <location>
        <begin position="1"/>
        <end position="440"/>
    </location>
</feature>
<evidence type="ECO:0000313" key="3">
    <source>
        <dbReference type="Proteomes" id="UP001445076"/>
    </source>
</evidence>
<dbReference type="Proteomes" id="UP001445076">
    <property type="component" value="Unassembled WGS sequence"/>
</dbReference>
<feature type="compositionally biased region" description="Pro residues" evidence="1">
    <location>
        <begin position="179"/>
        <end position="192"/>
    </location>
</feature>
<sequence>RSSPRRESRKRVGRRSTTSLPRESGHSSDARPPWGHNHSDRPYRKQSEKDPYSNRRLRRRAARSLSRCDQDTGTEESDQPHLHRRRRKTWDKSRQESLSSDISRSPSPRERRRRGSRGSTGSPRQWPVIKPSLTPALHQSLSPQPVKSPSSPPLLTSQEVTNIDEDDDNDVQVSTQRPASPPTLRPASPPVPALMRKLTGESTFDVPEFAPEQRLPPRSNSPPIPTVLKRLHSLDSTPTLPELPLQSSRPSSRPTSPMGLTAATCLAAGSRPVSSGPSHTLQGRINGECNVGGGSSSQPLSPSSRPPTPRRLPPITPSRSEELVASPRPTSVPRSASPPVPAVAKRLSASSRSGQSPHEPRLERQLTPVENPESPRHQPTSSPTASPPSAVTSGVSSRPGSATSGQDEDVRTVSVTSSGYESGRRSSGEPRSLSEPLVSPDKWVILKSLSSLRQNLWRRHQELSNPESDGSC</sequence>
<reference evidence="2 3" key="1">
    <citation type="journal article" date="2024" name="BMC Genomics">
        <title>Genome assembly of redclaw crayfish (Cherax quadricarinatus) provides insights into its immune adaptation and hypoxia tolerance.</title>
        <authorList>
            <person name="Liu Z."/>
            <person name="Zheng J."/>
            <person name="Li H."/>
            <person name="Fang K."/>
            <person name="Wang S."/>
            <person name="He J."/>
            <person name="Zhou D."/>
            <person name="Weng S."/>
            <person name="Chi M."/>
            <person name="Gu Z."/>
            <person name="He J."/>
            <person name="Li F."/>
            <person name="Wang M."/>
        </authorList>
    </citation>
    <scope>NUCLEOTIDE SEQUENCE [LARGE SCALE GENOMIC DNA]</scope>
    <source>
        <strain evidence="2">ZL_2023a</strain>
    </source>
</reference>
<feature type="compositionally biased region" description="Pro residues" evidence="1">
    <location>
        <begin position="304"/>
        <end position="316"/>
    </location>
</feature>
<feature type="compositionally biased region" description="Polar residues" evidence="1">
    <location>
        <begin position="391"/>
        <end position="405"/>
    </location>
</feature>
<proteinExistence type="predicted"/>
<evidence type="ECO:0008006" key="4">
    <source>
        <dbReference type="Google" id="ProtNLM"/>
    </source>
</evidence>
<feature type="compositionally biased region" description="Polar residues" evidence="1">
    <location>
        <begin position="272"/>
        <end position="283"/>
    </location>
</feature>
<feature type="compositionally biased region" description="Low complexity" evidence="1">
    <location>
        <begin position="240"/>
        <end position="257"/>
    </location>
</feature>
<protein>
    <recommendedName>
        <fullName evidence="4">Serine/arginine repetitive matrix 2</fullName>
    </recommendedName>
</protein>
<organism evidence="2 3">
    <name type="scientific">Cherax quadricarinatus</name>
    <name type="common">Australian red claw crayfish</name>
    <dbReference type="NCBI Taxonomy" id="27406"/>
    <lineage>
        <taxon>Eukaryota</taxon>
        <taxon>Metazoa</taxon>
        <taxon>Ecdysozoa</taxon>
        <taxon>Arthropoda</taxon>
        <taxon>Crustacea</taxon>
        <taxon>Multicrustacea</taxon>
        <taxon>Malacostraca</taxon>
        <taxon>Eumalacostraca</taxon>
        <taxon>Eucarida</taxon>
        <taxon>Decapoda</taxon>
        <taxon>Pleocyemata</taxon>
        <taxon>Astacidea</taxon>
        <taxon>Parastacoidea</taxon>
        <taxon>Parastacidae</taxon>
        <taxon>Cherax</taxon>
    </lineage>
</organism>
<evidence type="ECO:0000256" key="1">
    <source>
        <dbReference type="SAM" id="MobiDB-lite"/>
    </source>
</evidence>
<comment type="caution">
    <text evidence="2">The sequence shown here is derived from an EMBL/GenBank/DDBJ whole genome shotgun (WGS) entry which is preliminary data.</text>
</comment>
<evidence type="ECO:0000313" key="2">
    <source>
        <dbReference type="EMBL" id="KAK8734983.1"/>
    </source>
</evidence>
<feature type="non-terminal residue" evidence="2">
    <location>
        <position position="1"/>
    </location>
</feature>
<keyword evidence="3" id="KW-1185">Reference proteome</keyword>
<dbReference type="AlphaFoldDB" id="A0AAW0WRY2"/>
<feature type="compositionally biased region" description="Low complexity" evidence="1">
    <location>
        <begin position="324"/>
        <end position="335"/>
    </location>
</feature>
<gene>
    <name evidence="2" type="ORF">OTU49_005766</name>
</gene>